<evidence type="ECO:0000256" key="3">
    <source>
        <dbReference type="ARBA" id="ARBA00022525"/>
    </source>
</evidence>
<keyword evidence="4" id="KW-0677">Repeat</keyword>
<dbReference type="RefSeq" id="WP_284479118.1">
    <property type="nucleotide sequence ID" value="NZ_JASNJD010000001.1"/>
</dbReference>
<protein>
    <recommendedName>
        <fullName evidence="5">Peptidase M10 serralysin C-terminal domain-containing protein</fullName>
    </recommendedName>
</protein>
<dbReference type="InterPro" id="IPR018511">
    <property type="entry name" value="Hemolysin-typ_Ca-bd_CS"/>
</dbReference>
<dbReference type="InterPro" id="IPR001343">
    <property type="entry name" value="Hemolysn_Ca-bd"/>
</dbReference>
<evidence type="ECO:0000259" key="5">
    <source>
        <dbReference type="Pfam" id="PF08548"/>
    </source>
</evidence>
<name>A0ABT7EVC1_9RHOB</name>
<dbReference type="EMBL" id="JASNJD010000001">
    <property type="protein sequence ID" value="MDK3016301.1"/>
    <property type="molecule type" value="Genomic_DNA"/>
</dbReference>
<evidence type="ECO:0000313" key="6">
    <source>
        <dbReference type="EMBL" id="MDK3016301.1"/>
    </source>
</evidence>
<dbReference type="Gene3D" id="2.150.10.10">
    <property type="entry name" value="Serralysin-like metalloprotease, C-terminal"/>
    <property type="match status" value="3"/>
</dbReference>
<dbReference type="SUPFAM" id="SSF51120">
    <property type="entry name" value="beta-Roll"/>
    <property type="match status" value="2"/>
</dbReference>
<dbReference type="PROSITE" id="PS00330">
    <property type="entry name" value="HEMOLYSIN_CALCIUM"/>
    <property type="match status" value="5"/>
</dbReference>
<keyword evidence="3" id="KW-0964">Secreted</keyword>
<proteinExistence type="predicted"/>
<dbReference type="Pfam" id="PF00353">
    <property type="entry name" value="HemolysinCabind"/>
    <property type="match status" value="5"/>
</dbReference>
<evidence type="ECO:0000256" key="1">
    <source>
        <dbReference type="ARBA" id="ARBA00001913"/>
    </source>
</evidence>
<comment type="cofactor">
    <cofactor evidence="1">
        <name>Ca(2+)</name>
        <dbReference type="ChEBI" id="CHEBI:29108"/>
    </cofactor>
</comment>
<accession>A0ABT7EVC1</accession>
<dbReference type="Proteomes" id="UP001243757">
    <property type="component" value="Unassembled WGS sequence"/>
</dbReference>
<sequence>MLMKRMYQMISVGPLDLSDMLEGYLLTSTLPYRNAAVAEVDGRTLVYLSGTTVGGTPIFELDANGQFSAIGDVTDGMPNVEGLSTLISHQGKSFLLMADPRSSWVASYRIVRSGDNAGELRFADLVGNKDGYWFDATDNVVPFKIGFSQYFAVAELDALSVFRLEYDGDMTFVASVGPSEVPEIEQIEDSTTLQIGDQTMLFAHWVSGDPRLNSTSGIVSFAVDADGTLNLQSKMEISGISALDDLFAVSAGGSDYLVGYDNLKDRFLVYRSDAGGVLAEVSSFDLDYGFFNLRTVEVIELDGIQMLAVIDGDRDELRLYGLDADGGVSLVQEVVDETLGAAANGLAFAEVDGHYFLLGDGGSWPHEDLAMFSMEIGGGDDLLKGGAGNDVLLGLAGDDRLVGLGGEDLLKGGIGRDVLKGGARADDLSGGDGADRLFGGKGNDLLQGGKGADRLVGDAGRDTASYEGSAAGVGVNLTTGLGTGGDARGDVLRSVENLIGSDYDDVLTGTDGANSLVGGRGRDVLDGLRGNDHLDGGGGKDLLLGGAGDDILSAGAGRDRLEGGAGNDVLIGGKEDGFDGGDLLFGGSGDDIIMSGSGFDTAKGGAGADTFVFDDDSLYLRLRDFTPGEDRIDLSGLATLARFSQVREVLEEDSDGAFILTEGKMIQLIGVEVADLTADDFLF</sequence>
<evidence type="ECO:0000256" key="2">
    <source>
        <dbReference type="ARBA" id="ARBA00004613"/>
    </source>
</evidence>
<dbReference type="PRINTS" id="PR00313">
    <property type="entry name" value="CABNDNGRPT"/>
</dbReference>
<dbReference type="InterPro" id="IPR013858">
    <property type="entry name" value="Peptidase_M10B_C"/>
</dbReference>
<dbReference type="InterPro" id="IPR050557">
    <property type="entry name" value="RTX_toxin/Mannuronan_C5-epim"/>
</dbReference>
<dbReference type="Pfam" id="PF08548">
    <property type="entry name" value="Peptidase_M10_C"/>
    <property type="match status" value="1"/>
</dbReference>
<evidence type="ECO:0000313" key="7">
    <source>
        <dbReference type="Proteomes" id="UP001243757"/>
    </source>
</evidence>
<evidence type="ECO:0000256" key="4">
    <source>
        <dbReference type="ARBA" id="ARBA00022737"/>
    </source>
</evidence>
<feature type="domain" description="Peptidase M10 serralysin C-terminal" evidence="5">
    <location>
        <begin position="585"/>
        <end position="649"/>
    </location>
</feature>
<dbReference type="PANTHER" id="PTHR38340:SF1">
    <property type="entry name" value="S-LAYER PROTEIN"/>
    <property type="match status" value="1"/>
</dbReference>
<comment type="subcellular location">
    <subcellularLocation>
        <location evidence="2">Secreted</location>
    </subcellularLocation>
</comment>
<reference evidence="6 7" key="1">
    <citation type="submission" date="2023-05" db="EMBL/GenBank/DDBJ databases">
        <title>Pseudodonghicola sp. nov.</title>
        <authorList>
            <person name="Huang J."/>
        </authorList>
    </citation>
    <scope>NUCLEOTIDE SEQUENCE [LARGE SCALE GENOMIC DNA]</scope>
    <source>
        <strain evidence="6 7">IC7</strain>
    </source>
</reference>
<organism evidence="6 7">
    <name type="scientific">Pseudodonghicola flavimaris</name>
    <dbReference type="NCBI Taxonomy" id="3050036"/>
    <lineage>
        <taxon>Bacteria</taxon>
        <taxon>Pseudomonadati</taxon>
        <taxon>Pseudomonadota</taxon>
        <taxon>Alphaproteobacteria</taxon>
        <taxon>Rhodobacterales</taxon>
        <taxon>Paracoccaceae</taxon>
        <taxon>Pseudodonghicola</taxon>
    </lineage>
</organism>
<dbReference type="PANTHER" id="PTHR38340">
    <property type="entry name" value="S-LAYER PROTEIN"/>
    <property type="match status" value="1"/>
</dbReference>
<gene>
    <name evidence="6" type="ORF">QO033_01355</name>
</gene>
<keyword evidence="7" id="KW-1185">Reference proteome</keyword>
<comment type="caution">
    <text evidence="6">The sequence shown here is derived from an EMBL/GenBank/DDBJ whole genome shotgun (WGS) entry which is preliminary data.</text>
</comment>
<dbReference type="InterPro" id="IPR011049">
    <property type="entry name" value="Serralysin-like_metalloprot_C"/>
</dbReference>